<dbReference type="EMBL" id="FVZE01000008">
    <property type="protein sequence ID" value="SLK08776.1"/>
    <property type="molecule type" value="Genomic_DNA"/>
</dbReference>
<dbReference type="PANTHER" id="PTHR10907">
    <property type="entry name" value="REGUCALCIN"/>
    <property type="match status" value="1"/>
</dbReference>
<feature type="domain" description="SMP-30/Gluconolactonase/LRE-like region" evidence="4">
    <location>
        <begin position="7"/>
        <end position="169"/>
    </location>
</feature>
<dbReference type="InterPro" id="IPR013658">
    <property type="entry name" value="SGL"/>
</dbReference>
<dbReference type="GO" id="GO:0005509">
    <property type="term" value="F:calcium ion binding"/>
    <property type="evidence" value="ECO:0007669"/>
    <property type="project" value="TreeGrafter"/>
</dbReference>
<dbReference type="PRINTS" id="PR01790">
    <property type="entry name" value="SMP30FAMILY"/>
</dbReference>
<feature type="binding site" evidence="3">
    <location>
        <position position="14"/>
    </location>
    <ligand>
        <name>substrate</name>
    </ligand>
</feature>
<organism evidence="5 6">
    <name type="scientific">Novosphingobium mathurense</name>
    <dbReference type="NCBI Taxonomy" id="428990"/>
    <lineage>
        <taxon>Bacteria</taxon>
        <taxon>Pseudomonadati</taxon>
        <taxon>Pseudomonadota</taxon>
        <taxon>Alphaproteobacteria</taxon>
        <taxon>Sphingomonadales</taxon>
        <taxon>Sphingomonadaceae</taxon>
        <taxon>Novosphingobium</taxon>
    </lineage>
</organism>
<protein>
    <submittedName>
        <fullName evidence="5">SMP-30/Gluconolaconase/LRE-like region-containing protein</fullName>
    </submittedName>
</protein>
<sequence length="198" mass="21070">MITTVGADPNIRFNDGKVDPWGRFVAGTAVIGSTPELGGLYMLDNAGGTARLLSCVTISNGLDWAPDRRSFYYVDTPKQRIDRFNVDPDTGQLLDREVFASIDQRLGLPDGLAVDSEGCLWLAVWGSGAVIGFDPDGREIARIDVPVSCPTSCTFGDSDGKTLFITTARASDDDGSPLAGAVFAVRMTVSGQPVRCFG</sequence>
<dbReference type="InterPro" id="IPR005511">
    <property type="entry name" value="SMP-30"/>
</dbReference>
<keyword evidence="3" id="KW-0479">Metal-binding</keyword>
<dbReference type="PANTHER" id="PTHR10907:SF47">
    <property type="entry name" value="REGUCALCIN"/>
    <property type="match status" value="1"/>
</dbReference>
<feature type="binding site" evidence="3">
    <location>
        <position position="12"/>
    </location>
    <ligand>
        <name>substrate</name>
    </ligand>
</feature>
<dbReference type="GO" id="GO:0004341">
    <property type="term" value="F:gluconolactonase activity"/>
    <property type="evidence" value="ECO:0007669"/>
    <property type="project" value="TreeGrafter"/>
</dbReference>
<gene>
    <name evidence="5" type="ORF">SAMN06295987_108128</name>
</gene>
<feature type="binding site" evidence="3">
    <location>
        <position position="60"/>
    </location>
    <ligand>
        <name>a divalent metal cation</name>
        <dbReference type="ChEBI" id="CHEBI:60240"/>
    </ligand>
</feature>
<comment type="cofactor">
    <cofactor evidence="3">
        <name>Zn(2+)</name>
        <dbReference type="ChEBI" id="CHEBI:29105"/>
    </cofactor>
    <text evidence="3">Binds 1 divalent metal cation per subunit.</text>
</comment>
<evidence type="ECO:0000256" key="2">
    <source>
        <dbReference type="PIRSR" id="PIRSR605511-1"/>
    </source>
</evidence>
<feature type="active site" description="Proton donor/acceptor" evidence="2">
    <location>
        <position position="110"/>
    </location>
</feature>
<dbReference type="Gene3D" id="2.120.10.30">
    <property type="entry name" value="TolB, C-terminal domain"/>
    <property type="match status" value="1"/>
</dbReference>
<dbReference type="STRING" id="428990.SAMN06295987_108128"/>
<dbReference type="InterPro" id="IPR011042">
    <property type="entry name" value="6-blade_b-propeller_TolB-like"/>
</dbReference>
<comment type="similarity">
    <text evidence="1">Belongs to the SMP-30/CGR1 family.</text>
</comment>
<name>A0A1U6IL93_9SPHN</name>
<evidence type="ECO:0000256" key="3">
    <source>
        <dbReference type="PIRSR" id="PIRSR605511-2"/>
    </source>
</evidence>
<reference evidence="6" key="1">
    <citation type="submission" date="2017-02" db="EMBL/GenBank/DDBJ databases">
        <authorList>
            <person name="Varghese N."/>
            <person name="Submissions S."/>
        </authorList>
    </citation>
    <scope>NUCLEOTIDE SEQUENCE [LARGE SCALE GENOMIC DNA]</scope>
    <source>
        <strain evidence="6">SM117</strain>
    </source>
</reference>
<evidence type="ECO:0000259" key="4">
    <source>
        <dbReference type="Pfam" id="PF08450"/>
    </source>
</evidence>
<evidence type="ECO:0000313" key="5">
    <source>
        <dbReference type="EMBL" id="SLK08776.1"/>
    </source>
</evidence>
<proteinExistence type="inferred from homology"/>
<dbReference type="SUPFAM" id="SSF63829">
    <property type="entry name" value="Calcium-dependent phosphotriesterase"/>
    <property type="match status" value="1"/>
</dbReference>
<evidence type="ECO:0000256" key="1">
    <source>
        <dbReference type="ARBA" id="ARBA00008853"/>
    </source>
</evidence>
<dbReference type="Proteomes" id="UP000190989">
    <property type="component" value="Unassembled WGS sequence"/>
</dbReference>
<dbReference type="Pfam" id="PF08450">
    <property type="entry name" value="SGL"/>
    <property type="match status" value="1"/>
</dbReference>
<keyword evidence="6" id="KW-1185">Reference proteome</keyword>
<feature type="binding site" evidence="3">
    <location>
        <position position="110"/>
    </location>
    <ligand>
        <name>a divalent metal cation</name>
        <dbReference type="ChEBI" id="CHEBI:60240"/>
    </ligand>
</feature>
<dbReference type="AlphaFoldDB" id="A0A1U6IL93"/>
<accession>A0A1U6IL93</accession>
<keyword evidence="3" id="KW-0862">Zinc</keyword>
<dbReference type="GO" id="GO:0019853">
    <property type="term" value="P:L-ascorbic acid biosynthetic process"/>
    <property type="evidence" value="ECO:0007669"/>
    <property type="project" value="TreeGrafter"/>
</dbReference>
<evidence type="ECO:0000313" key="6">
    <source>
        <dbReference type="Proteomes" id="UP000190989"/>
    </source>
</evidence>